<dbReference type="GO" id="GO:0071770">
    <property type="term" value="P:DIM/DIP cell wall layer assembly"/>
    <property type="evidence" value="ECO:0007669"/>
    <property type="project" value="TreeGrafter"/>
</dbReference>
<dbReference type="SUPFAM" id="SSF51735">
    <property type="entry name" value="NAD(P)-binding Rossmann-fold domains"/>
    <property type="match status" value="2"/>
</dbReference>
<name>A0A1S6J4X3_9ACTN</name>
<dbReference type="SUPFAM" id="SSF52777">
    <property type="entry name" value="CoA-dependent acyltransferases"/>
    <property type="match status" value="2"/>
</dbReference>
<feature type="region of interest" description="Disordered" evidence="9">
    <location>
        <begin position="888"/>
        <end position="910"/>
    </location>
</feature>
<evidence type="ECO:0000313" key="13">
    <source>
        <dbReference type="Proteomes" id="UP000189443"/>
    </source>
</evidence>
<dbReference type="InterPro" id="IPR009081">
    <property type="entry name" value="PP-bd_ACP"/>
</dbReference>
<dbReference type="Gene3D" id="3.30.559.10">
    <property type="entry name" value="Chloramphenicol acetyltransferase-like domain"/>
    <property type="match status" value="1"/>
</dbReference>
<proteinExistence type="predicted"/>
<dbReference type="SMART" id="SM00822">
    <property type="entry name" value="PKS_KR"/>
    <property type="match status" value="1"/>
</dbReference>
<dbReference type="InterPro" id="IPR057326">
    <property type="entry name" value="KR_dom"/>
</dbReference>
<dbReference type="Pfam" id="PF02801">
    <property type="entry name" value="Ketoacyl-synt_C"/>
    <property type="match status" value="1"/>
</dbReference>
<dbReference type="SUPFAM" id="SSF53474">
    <property type="entry name" value="alpha/beta-Hydrolases"/>
    <property type="match status" value="1"/>
</dbReference>
<dbReference type="FunFam" id="3.30.559.30:FF:000006">
    <property type="entry name" value="Yersiniabactin polyketide/non-ribosomal peptide synthetase"/>
    <property type="match status" value="1"/>
</dbReference>
<dbReference type="Pfam" id="PF00550">
    <property type="entry name" value="PP-binding"/>
    <property type="match status" value="1"/>
</dbReference>
<dbReference type="FunFam" id="3.30.559.10:FF:000023">
    <property type="entry name" value="Non-ribosomal peptide synthetase"/>
    <property type="match status" value="1"/>
</dbReference>
<feature type="region of interest" description="Disordered" evidence="9">
    <location>
        <begin position="1935"/>
        <end position="2005"/>
    </location>
</feature>
<dbReference type="Gene3D" id="3.40.50.720">
    <property type="entry name" value="NAD(P)-binding Rossmann-like Domain"/>
    <property type="match status" value="1"/>
</dbReference>
<feature type="compositionally biased region" description="Gly residues" evidence="9">
    <location>
        <begin position="1970"/>
        <end position="1992"/>
    </location>
</feature>
<dbReference type="Proteomes" id="UP000189443">
    <property type="component" value="Chromosome"/>
</dbReference>
<dbReference type="PROSITE" id="PS00012">
    <property type="entry name" value="PHOSPHOPANTETHEINE"/>
    <property type="match status" value="1"/>
</dbReference>
<evidence type="ECO:0000259" key="10">
    <source>
        <dbReference type="PROSITE" id="PS50075"/>
    </source>
</evidence>
<dbReference type="CDD" id="cd19535">
    <property type="entry name" value="Cyc_NRPS"/>
    <property type="match status" value="1"/>
</dbReference>
<dbReference type="GO" id="GO:0005886">
    <property type="term" value="C:plasma membrane"/>
    <property type="evidence" value="ECO:0007669"/>
    <property type="project" value="TreeGrafter"/>
</dbReference>
<dbReference type="SUPFAM" id="SSF47336">
    <property type="entry name" value="ACP-like"/>
    <property type="match status" value="1"/>
</dbReference>
<dbReference type="Pfam" id="PF00109">
    <property type="entry name" value="ketoacyl-synt"/>
    <property type="match status" value="1"/>
</dbReference>
<dbReference type="InterPro" id="IPR001227">
    <property type="entry name" value="Ac_transferase_dom_sf"/>
</dbReference>
<gene>
    <name evidence="12" type="ORF">B1H29_07255</name>
</gene>
<dbReference type="InterPro" id="IPR036291">
    <property type="entry name" value="NAD(P)-bd_dom_sf"/>
</dbReference>
<dbReference type="SUPFAM" id="SSF52151">
    <property type="entry name" value="FabD/lysophospholipase-like"/>
    <property type="match status" value="1"/>
</dbReference>
<dbReference type="Gene3D" id="3.30.559.30">
    <property type="entry name" value="Nonribosomal peptide synthetase, condensation domain"/>
    <property type="match status" value="1"/>
</dbReference>
<dbReference type="RefSeq" id="WP_063787509.1">
    <property type="nucleotide sequence ID" value="NZ_CP019724.1"/>
</dbReference>
<dbReference type="InterPro" id="IPR023213">
    <property type="entry name" value="CAT-like_dom_sf"/>
</dbReference>
<dbReference type="PROSITE" id="PS50075">
    <property type="entry name" value="CARRIER"/>
    <property type="match status" value="1"/>
</dbReference>
<feature type="region of interest" description="Disordered" evidence="9">
    <location>
        <begin position="1468"/>
        <end position="1499"/>
    </location>
</feature>
<dbReference type="Pfam" id="PF00698">
    <property type="entry name" value="Acyl_transf_1"/>
    <property type="match status" value="1"/>
</dbReference>
<dbReference type="InterPro" id="IPR001242">
    <property type="entry name" value="Condensation_dom"/>
</dbReference>
<keyword evidence="5" id="KW-0436">Ligase</keyword>
<dbReference type="GO" id="GO:0006633">
    <property type="term" value="P:fatty acid biosynthetic process"/>
    <property type="evidence" value="ECO:0007669"/>
    <property type="project" value="InterPro"/>
</dbReference>
<feature type="domain" description="Carrier" evidence="10">
    <location>
        <begin position="1399"/>
        <end position="1474"/>
    </location>
</feature>
<dbReference type="Pfam" id="PF00668">
    <property type="entry name" value="Condensation"/>
    <property type="match status" value="1"/>
</dbReference>
<dbReference type="InterPro" id="IPR036736">
    <property type="entry name" value="ACP-like_sf"/>
</dbReference>
<dbReference type="Pfam" id="PF00975">
    <property type="entry name" value="Thioesterase"/>
    <property type="match status" value="1"/>
</dbReference>
<keyword evidence="13" id="KW-1185">Reference proteome</keyword>
<dbReference type="PANTHER" id="PTHR43775:SF37">
    <property type="entry name" value="SI:DKEY-61P9.11"/>
    <property type="match status" value="1"/>
</dbReference>
<evidence type="ECO:0000256" key="1">
    <source>
        <dbReference type="ARBA" id="ARBA00001957"/>
    </source>
</evidence>
<evidence type="ECO:0000256" key="3">
    <source>
        <dbReference type="ARBA" id="ARBA00022450"/>
    </source>
</evidence>
<comment type="pathway">
    <text evidence="2">Siderophore biosynthesis.</text>
</comment>
<dbReference type="GO" id="GO:0004312">
    <property type="term" value="F:fatty acid synthase activity"/>
    <property type="evidence" value="ECO:0007669"/>
    <property type="project" value="TreeGrafter"/>
</dbReference>
<keyword evidence="4" id="KW-0597">Phosphoprotein</keyword>
<dbReference type="GO" id="GO:0005737">
    <property type="term" value="C:cytoplasm"/>
    <property type="evidence" value="ECO:0007669"/>
    <property type="project" value="TreeGrafter"/>
</dbReference>
<dbReference type="PROSITE" id="PS52004">
    <property type="entry name" value="KS3_2"/>
    <property type="match status" value="1"/>
</dbReference>
<evidence type="ECO:0000256" key="4">
    <source>
        <dbReference type="ARBA" id="ARBA00022553"/>
    </source>
</evidence>
<dbReference type="InterPro" id="IPR001031">
    <property type="entry name" value="Thioesterase"/>
</dbReference>
<dbReference type="InterPro" id="IPR020841">
    <property type="entry name" value="PKS_Beta-ketoAc_synthase_dom"/>
</dbReference>
<protein>
    <submittedName>
        <fullName evidence="12">Beta-ketoacyl synthase</fullName>
    </submittedName>
</protein>
<dbReference type="KEGG" id="spac:B1H29_07255"/>
<dbReference type="GO" id="GO:0017000">
    <property type="term" value="P:antibiotic biosynthetic process"/>
    <property type="evidence" value="ECO:0007669"/>
    <property type="project" value="UniProtKB-KW"/>
</dbReference>
<dbReference type="CDD" id="cd00833">
    <property type="entry name" value="PKS"/>
    <property type="match status" value="1"/>
</dbReference>
<dbReference type="InterPro" id="IPR016039">
    <property type="entry name" value="Thiolase-like"/>
</dbReference>
<dbReference type="InterPro" id="IPR014043">
    <property type="entry name" value="Acyl_transferase_dom"/>
</dbReference>
<dbReference type="EMBL" id="CP019724">
    <property type="protein sequence ID" value="AQS66751.1"/>
    <property type="molecule type" value="Genomic_DNA"/>
</dbReference>
<dbReference type="InterPro" id="IPR013968">
    <property type="entry name" value="PKS_KR"/>
</dbReference>
<accession>A0A1S6J4X3</accession>
<evidence type="ECO:0000313" key="12">
    <source>
        <dbReference type="EMBL" id="AQS66751.1"/>
    </source>
</evidence>
<dbReference type="InterPro" id="IPR020802">
    <property type="entry name" value="TesA-like"/>
</dbReference>
<dbReference type="Pfam" id="PF16197">
    <property type="entry name" value="KAsynt_C_assoc"/>
    <property type="match status" value="1"/>
</dbReference>
<dbReference type="InterPro" id="IPR057737">
    <property type="entry name" value="Condensation_MtbB-like"/>
</dbReference>
<dbReference type="InterPro" id="IPR014031">
    <property type="entry name" value="Ketoacyl_synth_C"/>
</dbReference>
<dbReference type="Gene3D" id="3.40.50.1820">
    <property type="entry name" value="alpha/beta hydrolase"/>
    <property type="match status" value="2"/>
</dbReference>
<feature type="domain" description="Ketosynthase family 3 (KS3)" evidence="11">
    <location>
        <begin position="25"/>
        <end position="440"/>
    </location>
</feature>
<dbReference type="GO" id="GO:0016874">
    <property type="term" value="F:ligase activity"/>
    <property type="evidence" value="ECO:0007669"/>
    <property type="project" value="UniProtKB-KW"/>
</dbReference>
<reference evidence="12 13" key="1">
    <citation type="submission" date="2017-02" db="EMBL/GenBank/DDBJ databases">
        <title>Streptomyces pactum ACT12 Genome sequencing and assembly.</title>
        <authorList>
            <person name="Xue Q."/>
            <person name="Yan X."/>
            <person name="Jia L."/>
            <person name="Yan H."/>
        </authorList>
    </citation>
    <scope>NUCLEOTIDE SEQUENCE [LARGE SCALE GENOMIC DNA]</scope>
    <source>
        <strain evidence="12 13">ACT12</strain>
    </source>
</reference>
<dbReference type="SMART" id="SM00825">
    <property type="entry name" value="PKS_KS"/>
    <property type="match status" value="1"/>
</dbReference>
<keyword evidence="3" id="KW-0596">Phosphopantetheine</keyword>
<organism evidence="12 13">
    <name type="scientific">Streptomyces pactum</name>
    <dbReference type="NCBI Taxonomy" id="68249"/>
    <lineage>
        <taxon>Bacteria</taxon>
        <taxon>Bacillati</taxon>
        <taxon>Actinomycetota</taxon>
        <taxon>Actinomycetes</taxon>
        <taxon>Kitasatosporales</taxon>
        <taxon>Streptomycetaceae</taxon>
        <taxon>Streptomyces</taxon>
    </lineage>
</organism>
<comment type="cofactor">
    <cofactor evidence="1">
        <name>pantetheine 4'-phosphate</name>
        <dbReference type="ChEBI" id="CHEBI:47942"/>
    </cofactor>
</comment>
<keyword evidence="7" id="KW-0045">Antibiotic biosynthesis</keyword>
<feature type="region of interest" description="Disordered" evidence="9">
    <location>
        <begin position="1"/>
        <end position="25"/>
    </location>
</feature>
<dbReference type="InterPro" id="IPR018201">
    <property type="entry name" value="Ketoacyl_synth_AS"/>
</dbReference>
<dbReference type="SMART" id="SM00827">
    <property type="entry name" value="PKS_AT"/>
    <property type="match status" value="1"/>
</dbReference>
<evidence type="ECO:0000256" key="8">
    <source>
        <dbReference type="ARBA" id="ARBA00023315"/>
    </source>
</evidence>
<evidence type="ECO:0000259" key="11">
    <source>
        <dbReference type="PROSITE" id="PS52004"/>
    </source>
</evidence>
<evidence type="ECO:0000256" key="5">
    <source>
        <dbReference type="ARBA" id="ARBA00022598"/>
    </source>
</evidence>
<dbReference type="SMART" id="SM00824">
    <property type="entry name" value="PKS_TE"/>
    <property type="match status" value="1"/>
</dbReference>
<dbReference type="Gene3D" id="3.40.47.10">
    <property type="match status" value="1"/>
</dbReference>
<evidence type="ECO:0000256" key="2">
    <source>
        <dbReference type="ARBA" id="ARBA00004924"/>
    </source>
</evidence>
<dbReference type="Gene3D" id="3.30.70.3290">
    <property type="match status" value="1"/>
</dbReference>
<dbReference type="Pfam" id="PF08659">
    <property type="entry name" value="KR"/>
    <property type="match status" value="1"/>
</dbReference>
<dbReference type="SUPFAM" id="SSF53901">
    <property type="entry name" value="Thiolase-like"/>
    <property type="match status" value="1"/>
</dbReference>
<dbReference type="InterPro" id="IPR050091">
    <property type="entry name" value="PKS_NRPS_Biosynth_Enz"/>
</dbReference>
<dbReference type="PROSITE" id="PS00606">
    <property type="entry name" value="KS3_1"/>
    <property type="match status" value="1"/>
</dbReference>
<feature type="compositionally biased region" description="Low complexity" evidence="9">
    <location>
        <begin position="1946"/>
        <end position="1969"/>
    </location>
</feature>
<dbReference type="InterPro" id="IPR014030">
    <property type="entry name" value="Ketoacyl_synth_N"/>
</dbReference>
<evidence type="ECO:0000256" key="6">
    <source>
        <dbReference type="ARBA" id="ARBA00022679"/>
    </source>
</evidence>
<feature type="region of interest" description="Disordered" evidence="9">
    <location>
        <begin position="511"/>
        <end position="531"/>
    </location>
</feature>
<feature type="region of interest" description="Disordered" evidence="9">
    <location>
        <begin position="1105"/>
        <end position="1126"/>
    </location>
</feature>
<dbReference type="InterPro" id="IPR032821">
    <property type="entry name" value="PKS_assoc"/>
</dbReference>
<keyword evidence="6" id="KW-0808">Transferase</keyword>
<dbReference type="InterPro" id="IPR016036">
    <property type="entry name" value="Malonyl_transacylase_ACP-bd"/>
</dbReference>
<dbReference type="Gene3D" id="3.40.366.10">
    <property type="entry name" value="Malonyl-Coenzyme A Acyl Carrier Protein, domain 2"/>
    <property type="match status" value="1"/>
</dbReference>
<dbReference type="PANTHER" id="PTHR43775">
    <property type="entry name" value="FATTY ACID SYNTHASE"/>
    <property type="match status" value="1"/>
</dbReference>
<keyword evidence="8" id="KW-0012">Acyltransferase</keyword>
<evidence type="ECO:0000256" key="9">
    <source>
        <dbReference type="SAM" id="MobiDB-lite"/>
    </source>
</evidence>
<sequence>MSTGPTTSREHAPDASPPGNPAGEDDLIAVTALDCRFPGAPDTAAYWDLLVNGRSGLTRHSERESPGNPAHVPVSGIIDGQDHFDPEPFGLSDAEAAVMDPQQRLFLEACLRALESAGHGGGAGAGAVGVFAGAAHSDYLARNLADRYAASATDPVGSLQAALAGVADYLPLHVAHRLALTGPAVAVGTACSTSLVAVHLAAQSLLAGECDTALAGGSSLIIPQGRGYLHVPDGIFSVDGHVRTFSAGGTGIVHTQGVGVTVLRRLREALADGDPVLAVLHGSAVNNDGGDRTGFTAPSPRGQARAVNEALAVAGLTPRDITYVEAHGTATRLGDVVEVAALRRVFGDTGPAWCALGSVKSNIGHANSAAGIAGFAKTVLALHHGVLPPTLDALPLNPDLRLADSPFTVVHETADWTGPRYAGVSSFGIGGTNCHVVLGSAPVRPAPPADPRPQLALLSAHRDDALARLAEDTATALHTTAADPADAAHTLHTGRATLPYRAAAVLTGRRAADSRALRTAPRRRPGPTPPRIVLAFPGGGAQYAGMGRELYAQEEEFARTVEACADLFDDGVGSGLTELITAEPSDEGARRLLRDPEHGLPALFAASLAAARTLRSWGVEPDAVVGHSLGEYVAAVLAGALSLPDAATLVAVRSRGMSRAAGGGAMLTVPLTERQVLALLIDHPELDLAAVNGPRSCVVSGPARAVTDLELALTARGEHTVRLSLDAAAHSRLVDPVLPELRAAAEGVQPGVPGIPLATTLTGKLLDTAPDADHWVAHLRSTVRFSDALATALGDGPAVLMQTGPGSGLLQLARRQGDRRAPATLATFPDRDDPRGGRAALLAAAGELWTYGVPLDAAALHRPGRRRTTLPGLPLARRRLWIDPPAAAVPADGRRHRSGQPVPDESEPLQLPVWTRTPPLEADRSALRGRWLVAASPDSPSAGPVRAALVAAGAEAVTLDEAVRDPDIPCEGIVVTGPHGGRGESPAEGADPAATVTASVLRYAEVARAAASWAHRACLLHVSHDAQQVESADRPAAHAAATLAVPRVLAQEFPGLRWRALDLPAGPPDALGTEAVLAEAADLVSGGPNGTECAVRGGHRWTRGITPWRPSAPAPDPEGPAVTEGGTGTAVVLGGLGDVGLALAGHLARSGRRVVVTGRAGLDPRPGSGGKDAERAETLRLLRASGADIEVRAADAADIAATTDLLSELTGRHGPLDLVVHAAGVVASAAVAPLRATEEESVRAHAHAKVTAALALRSAVNALPPGRRPGTVLLMSSATAFVGGLGLAPYAAVNRYLDALAEHEHSADPDAPRWLSVAWDGWRVGPGRSERTVASRHSIGLADGMRTVDRLLALAAAGRSPASVVVSPADLAPRTAGTPAVVAAAAPGVSTSEPRDGTAFTTAAEARLAEVWSDLLGFPVTDRDADFFALGGHSLLATRMLARLRDDHGADLLLQDLLARPSIAALAPMLPGGPDRRPPAGPQDTEAAPPPGPDEEPREFPLTRVQHAYWVGGSGGYRLGDVPCSFHLEYDCPDLDTDRYEAAWNAVIARHPMLRAVVSPEGRNRILDKVPHYRIRVQDLTGDDDGERARKLERVRERMVRREPRPGRWPLVDIRAARLPGDVVRLFVNVDVLVCDTASYLVWDRELRALYHDPAARLPPLTTTFAQCVAALQHRAEGPGHARAAAYWRARLDDLPGAPALPVQDRNPRERPRFARRTARLEPDRWDALKAEAARRGLTPTAVLLAAYGEALAGWSGQDRFSLTLTLFDRPAHLPGADAVVGDFTSLMLHEVDRSDTRRFADAAVRAQRTLFEDLDHREFSALDLLAEKSSRTGRSESVPVVFTSALGLSGPLGGGHDLDWAGTPVHGVSSTPQTWLDHQVIEQHGALLLQWDVLESALPAEEANAAFAAYTERVRLLADAPSAWDLDEPRAALPVPARAPDRPAPADASRTAKPAGHGPGPDAAAHAGGDTGAGGDAGGDTGAGAGAGAGGDTDAAARAGGDARNRADADADAAMLLHHGNGDRPLFLMHPSGGDVLCYGELARLLTDGRPVVALTDPALTGGTGARTIAEMTDRYLAALRAHQPRGPYLLGGWSMGGTVAHQMAVELERRGERTDLLVLIDSNTPDRIRALAGTGRTRTTAHAAVRYLRSLEAFLDLDLDLGADAKEIREAPTPAAVRRAVTERLRLAGLLGPHDTADTRLEVFERHLRALADHRAGHLTDPATRLLLIAASRPSPHNAGVGMGVDDAGDLPALGWLPHVNGPVDAHTVEGHHYSLLHDPAVRRTAALIDRALAAVPADR</sequence>
<evidence type="ECO:0000256" key="7">
    <source>
        <dbReference type="ARBA" id="ARBA00023194"/>
    </source>
</evidence>
<dbReference type="InterPro" id="IPR029058">
    <property type="entry name" value="AB_hydrolase_fold"/>
</dbReference>
<dbReference type="InterPro" id="IPR006162">
    <property type="entry name" value="Ppantetheine_attach_site"/>
</dbReference>
<dbReference type="InterPro" id="IPR016035">
    <property type="entry name" value="Acyl_Trfase/lysoPLipase"/>
</dbReference>
<dbReference type="GO" id="GO:0004315">
    <property type="term" value="F:3-oxoacyl-[acyl-carrier-protein] synthase activity"/>
    <property type="evidence" value="ECO:0007669"/>
    <property type="project" value="InterPro"/>
</dbReference>
<dbReference type="SUPFAM" id="SSF55048">
    <property type="entry name" value="Probable ACP-binding domain of malonyl-CoA ACP transacylase"/>
    <property type="match status" value="1"/>
</dbReference>